<feature type="transmembrane region" description="Helical" evidence="6">
    <location>
        <begin position="30"/>
        <end position="52"/>
    </location>
</feature>
<dbReference type="AlphaFoldDB" id="R8BNJ9"/>
<evidence type="ECO:0000256" key="3">
    <source>
        <dbReference type="ARBA" id="ARBA00022692"/>
    </source>
</evidence>
<protein>
    <submittedName>
        <fullName evidence="7">Putative plasma membrane ammonium transporter protein</fullName>
    </submittedName>
</protein>
<dbReference type="Pfam" id="PF01184">
    <property type="entry name" value="Gpr1_Fun34_YaaH"/>
    <property type="match status" value="1"/>
</dbReference>
<dbReference type="GeneID" id="19323906"/>
<keyword evidence="4 6" id="KW-1133">Transmembrane helix</keyword>
<dbReference type="Proteomes" id="UP000014074">
    <property type="component" value="Unassembled WGS sequence"/>
</dbReference>
<name>R8BNJ9_PHAM7</name>
<dbReference type="EMBL" id="KB933059">
    <property type="protein sequence ID" value="EOO00909.1"/>
    <property type="molecule type" value="Genomic_DNA"/>
</dbReference>
<keyword evidence="5 6" id="KW-0472">Membrane</keyword>
<organism evidence="7 8">
    <name type="scientific">Phaeoacremonium minimum (strain UCR-PA7)</name>
    <name type="common">Esca disease fungus</name>
    <name type="synonym">Togninia minima</name>
    <dbReference type="NCBI Taxonomy" id="1286976"/>
    <lineage>
        <taxon>Eukaryota</taxon>
        <taxon>Fungi</taxon>
        <taxon>Dikarya</taxon>
        <taxon>Ascomycota</taxon>
        <taxon>Pezizomycotina</taxon>
        <taxon>Sordariomycetes</taxon>
        <taxon>Sordariomycetidae</taxon>
        <taxon>Togniniales</taxon>
        <taxon>Togniniaceae</taxon>
        <taxon>Phaeoacremonium</taxon>
    </lineage>
</organism>
<evidence type="ECO:0000256" key="6">
    <source>
        <dbReference type="SAM" id="Phobius"/>
    </source>
</evidence>
<comment type="similarity">
    <text evidence="2">Belongs to the acetate uptake transporter (AceTr) (TC 2.A.96) family.</text>
</comment>
<evidence type="ECO:0000313" key="8">
    <source>
        <dbReference type="Proteomes" id="UP000014074"/>
    </source>
</evidence>
<comment type="subcellular location">
    <subcellularLocation>
        <location evidence="1">Membrane</location>
        <topology evidence="1">Multi-pass membrane protein</topology>
    </subcellularLocation>
</comment>
<dbReference type="GO" id="GO:0015123">
    <property type="term" value="F:acetate transmembrane transporter activity"/>
    <property type="evidence" value="ECO:0007669"/>
    <property type="project" value="TreeGrafter"/>
</dbReference>
<keyword evidence="3 6" id="KW-0812">Transmembrane</keyword>
<evidence type="ECO:0000313" key="7">
    <source>
        <dbReference type="EMBL" id="EOO00909.1"/>
    </source>
</evidence>
<dbReference type="PANTHER" id="PTHR31123:SF4">
    <property type="entry name" value="PROTEIN ALCS"/>
    <property type="match status" value="1"/>
</dbReference>
<dbReference type="KEGG" id="tmn:UCRPA7_3548"/>
<dbReference type="GO" id="GO:0005886">
    <property type="term" value="C:plasma membrane"/>
    <property type="evidence" value="ECO:0007669"/>
    <property type="project" value="TreeGrafter"/>
</dbReference>
<evidence type="ECO:0000256" key="1">
    <source>
        <dbReference type="ARBA" id="ARBA00004141"/>
    </source>
</evidence>
<evidence type="ECO:0000256" key="5">
    <source>
        <dbReference type="ARBA" id="ARBA00023136"/>
    </source>
</evidence>
<feature type="transmembrane region" description="Helical" evidence="6">
    <location>
        <begin position="59"/>
        <end position="83"/>
    </location>
</feature>
<reference evidence="8" key="1">
    <citation type="journal article" date="2013" name="Genome Announc.">
        <title>Draft genome sequence of the ascomycete Phaeoacremonium aleophilum strain UCR-PA7, a causal agent of the esca disease complex in grapevines.</title>
        <authorList>
            <person name="Blanco-Ulate B."/>
            <person name="Rolshausen P."/>
            <person name="Cantu D."/>
        </authorList>
    </citation>
    <scope>NUCLEOTIDE SEQUENCE [LARGE SCALE GENOMIC DNA]</scope>
    <source>
        <strain evidence="8">UCR-PA7</strain>
    </source>
</reference>
<evidence type="ECO:0000256" key="2">
    <source>
        <dbReference type="ARBA" id="ARBA00005587"/>
    </source>
</evidence>
<accession>R8BNJ9</accession>
<dbReference type="PANTHER" id="PTHR31123">
    <property type="entry name" value="ACCUMULATION OF DYADS PROTEIN 2-RELATED"/>
    <property type="match status" value="1"/>
</dbReference>
<gene>
    <name evidence="7" type="ORF">UCRPA7_3548</name>
</gene>
<proteinExistence type="inferred from homology"/>
<dbReference type="RefSeq" id="XP_007914267.1">
    <property type="nucleotide sequence ID" value="XM_007916076.1"/>
</dbReference>
<sequence>MSPELFEKLYLTPKVPHVGDYNKRFANPTALGFVGGIFFFVGPVLLVFAMVFEWVMGNFFPMMVMGLFAVFWLSFGLLQLPTLQLGSPYASTTDPTGLASPEYNAGVALYLIVWGFALFTFFIFTLKINTVFAMIFLLAGGALLFVVAALGWYMCFIIMAGEMRITLHLPVGDLSRFWPTADVDLATAEHRD</sequence>
<dbReference type="HOGENOM" id="CLU_051062_4_1_1"/>
<dbReference type="InterPro" id="IPR000791">
    <property type="entry name" value="Gpr1/Fun34/SatP-like"/>
</dbReference>
<keyword evidence="8" id="KW-1185">Reference proteome</keyword>
<evidence type="ECO:0000256" key="4">
    <source>
        <dbReference type="ARBA" id="ARBA00022989"/>
    </source>
</evidence>
<feature type="transmembrane region" description="Helical" evidence="6">
    <location>
        <begin position="103"/>
        <end position="124"/>
    </location>
</feature>
<dbReference type="OrthoDB" id="3648309at2759"/>
<dbReference type="InterPro" id="IPR051633">
    <property type="entry name" value="AceTr"/>
</dbReference>
<dbReference type="eggNOG" id="ENOG502SKF1">
    <property type="taxonomic scope" value="Eukaryota"/>
</dbReference>
<feature type="transmembrane region" description="Helical" evidence="6">
    <location>
        <begin position="131"/>
        <end position="154"/>
    </location>
</feature>